<organism evidence="9 10">
    <name type="scientific">Thalassorhabdus alkalitolerans</name>
    <dbReference type="NCBI Taxonomy" id="2282697"/>
    <lineage>
        <taxon>Bacteria</taxon>
        <taxon>Bacillati</taxon>
        <taxon>Bacillota</taxon>
        <taxon>Bacilli</taxon>
        <taxon>Bacillales</taxon>
        <taxon>Bacillaceae</taxon>
        <taxon>Thalassorhabdus</taxon>
    </lineage>
</organism>
<sequence>MSSKLDATQTLKALPQQLSKSIQQEWEELYRQFKHKIIVLDDDPTGVQTVHGVSVYTNWDLTSIENGFNEENQMFFILTNSRSFPVKETEDVHQTIAKRINHVSQKLGIPFLIISRGDSTMRGHYPLETETLRQSLEACSKDTAFDGEIIIPFFEQGGRWTIDNVHYVKQENTLIPVGETEFAKDPSFGFSSSDLTEYIEEKTDGLFSKEEAISIDLPLIRSGNTEAVKEKLMEATSFQKIIVNAVNEEDIRVFSIGLLKALFKQKQFLFRTGATFTKIIGNISSRPLLSSQELRDSSSKNGGLVVVGSHVRKTTEQLEQVKQLTSLAFIEFDCHLVFNREAFSEEQNRIRNEAEKAVEQGQTAVIYTRRELVNLEHSSADEKLAVSVKIADALTDVVKSFAVRPSFIIAKGGITSSDIGTNGLGVTKAIVAGQISPGVPVWTTDAGSKFPGLPYIIFPGNVGTKDTLKNIIEHLDTNDKNRQ</sequence>
<dbReference type="InterPro" id="IPR037051">
    <property type="entry name" value="4-carb_acid_sugar_kinase_N_sf"/>
</dbReference>
<evidence type="ECO:0000259" key="8">
    <source>
        <dbReference type="Pfam" id="PF17042"/>
    </source>
</evidence>
<evidence type="ECO:0000259" key="7">
    <source>
        <dbReference type="Pfam" id="PF07005"/>
    </source>
</evidence>
<dbReference type="RefSeq" id="WP_385942193.1">
    <property type="nucleotide sequence ID" value="NZ_JBHSOZ010000008.1"/>
</dbReference>
<feature type="domain" description="Four-carbon acid sugar kinase N-terminal" evidence="7">
    <location>
        <begin position="37"/>
        <end position="278"/>
    </location>
</feature>
<feature type="domain" description="Four-carbon acid sugar kinase nucleotide binding" evidence="8">
    <location>
        <begin position="304"/>
        <end position="468"/>
    </location>
</feature>
<keyword evidence="2" id="KW-0808">Transferase</keyword>
<dbReference type="EMBL" id="JBHSOZ010000008">
    <property type="protein sequence ID" value="MFC5713871.1"/>
    <property type="molecule type" value="Genomic_DNA"/>
</dbReference>
<evidence type="ECO:0000256" key="5">
    <source>
        <dbReference type="ARBA" id="ARBA00022840"/>
    </source>
</evidence>
<dbReference type="InterPro" id="IPR010737">
    <property type="entry name" value="4-carb_acid_sugar_kinase_N"/>
</dbReference>
<proteinExistence type="inferred from homology"/>
<dbReference type="Gene3D" id="3.40.50.10840">
    <property type="entry name" value="Putative sugar-binding, N-terminal domain"/>
    <property type="match status" value="1"/>
</dbReference>
<keyword evidence="6" id="KW-0119">Carbohydrate metabolism</keyword>
<evidence type="ECO:0000256" key="3">
    <source>
        <dbReference type="ARBA" id="ARBA00022741"/>
    </source>
</evidence>
<evidence type="ECO:0000313" key="10">
    <source>
        <dbReference type="Proteomes" id="UP001596142"/>
    </source>
</evidence>
<dbReference type="Pfam" id="PF07005">
    <property type="entry name" value="SBD_N"/>
    <property type="match status" value="1"/>
</dbReference>
<evidence type="ECO:0000256" key="2">
    <source>
        <dbReference type="ARBA" id="ARBA00022679"/>
    </source>
</evidence>
<accession>A0ABW0YQ30</accession>
<dbReference type="InterPro" id="IPR042213">
    <property type="entry name" value="NBD_C_sf"/>
</dbReference>
<dbReference type="GO" id="GO:0016301">
    <property type="term" value="F:kinase activity"/>
    <property type="evidence" value="ECO:0007669"/>
    <property type="project" value="UniProtKB-KW"/>
</dbReference>
<gene>
    <name evidence="9" type="ORF">ACFPU1_13955</name>
</gene>
<evidence type="ECO:0000256" key="4">
    <source>
        <dbReference type="ARBA" id="ARBA00022777"/>
    </source>
</evidence>
<protein>
    <submittedName>
        <fullName evidence="9">Four-carbon acid sugar kinase family protein</fullName>
    </submittedName>
</protein>
<comment type="caution">
    <text evidence="9">The sequence shown here is derived from an EMBL/GenBank/DDBJ whole genome shotgun (WGS) entry which is preliminary data.</text>
</comment>
<keyword evidence="10" id="KW-1185">Reference proteome</keyword>
<dbReference type="Proteomes" id="UP001596142">
    <property type="component" value="Unassembled WGS sequence"/>
</dbReference>
<dbReference type="InterPro" id="IPR031475">
    <property type="entry name" value="NBD_C"/>
</dbReference>
<comment type="similarity">
    <text evidence="1">Belongs to the four-carbon acid sugar kinase family.</text>
</comment>
<name>A0ABW0YQ30_9BACI</name>
<evidence type="ECO:0000256" key="1">
    <source>
        <dbReference type="ARBA" id="ARBA00005715"/>
    </source>
</evidence>
<keyword evidence="5" id="KW-0067">ATP-binding</keyword>
<keyword evidence="3" id="KW-0547">Nucleotide-binding</keyword>
<evidence type="ECO:0000313" key="9">
    <source>
        <dbReference type="EMBL" id="MFC5713871.1"/>
    </source>
</evidence>
<dbReference type="SUPFAM" id="SSF142764">
    <property type="entry name" value="YgbK-like"/>
    <property type="match status" value="1"/>
</dbReference>
<dbReference type="Gene3D" id="3.40.980.20">
    <property type="entry name" value="Four-carbon acid sugar kinase, nucleotide binding domain"/>
    <property type="match status" value="1"/>
</dbReference>
<reference evidence="10" key="1">
    <citation type="journal article" date="2019" name="Int. J. Syst. Evol. Microbiol.">
        <title>The Global Catalogue of Microorganisms (GCM) 10K type strain sequencing project: providing services to taxonomists for standard genome sequencing and annotation.</title>
        <authorList>
            <consortium name="The Broad Institute Genomics Platform"/>
            <consortium name="The Broad Institute Genome Sequencing Center for Infectious Disease"/>
            <person name="Wu L."/>
            <person name="Ma J."/>
        </authorList>
    </citation>
    <scope>NUCLEOTIDE SEQUENCE [LARGE SCALE GENOMIC DNA]</scope>
    <source>
        <strain evidence="10">CECT 7184</strain>
    </source>
</reference>
<evidence type="ECO:0000256" key="6">
    <source>
        <dbReference type="ARBA" id="ARBA00023277"/>
    </source>
</evidence>
<keyword evidence="4 9" id="KW-0418">Kinase</keyword>
<dbReference type="Pfam" id="PF17042">
    <property type="entry name" value="NBD_C"/>
    <property type="match status" value="1"/>
</dbReference>